<dbReference type="EMBL" id="AJWY01006495">
    <property type="protein sequence ID" value="EKC66699.1"/>
    <property type="molecule type" value="Genomic_DNA"/>
</dbReference>
<name>K1TGP7_9ZZZZ</name>
<dbReference type="SUPFAM" id="SSF47413">
    <property type="entry name" value="lambda repressor-like DNA-binding domains"/>
    <property type="match status" value="1"/>
</dbReference>
<dbReference type="GO" id="GO:0000976">
    <property type="term" value="F:transcription cis-regulatory region binding"/>
    <property type="evidence" value="ECO:0007669"/>
    <property type="project" value="TreeGrafter"/>
</dbReference>
<dbReference type="PROSITE" id="PS50932">
    <property type="entry name" value="HTH_LACI_2"/>
    <property type="match status" value="1"/>
</dbReference>
<keyword evidence="3" id="KW-0804">Transcription</keyword>
<accession>K1TGP7</accession>
<feature type="non-terminal residue" evidence="5">
    <location>
        <position position="87"/>
    </location>
</feature>
<evidence type="ECO:0000259" key="4">
    <source>
        <dbReference type="PROSITE" id="PS50932"/>
    </source>
</evidence>
<keyword evidence="2" id="KW-0238">DNA-binding</keyword>
<dbReference type="Pfam" id="PF00356">
    <property type="entry name" value="LacI"/>
    <property type="match status" value="1"/>
</dbReference>
<dbReference type="AlphaFoldDB" id="K1TGP7"/>
<gene>
    <name evidence="5" type="ORF">LEA_09684</name>
</gene>
<evidence type="ECO:0000256" key="2">
    <source>
        <dbReference type="ARBA" id="ARBA00023125"/>
    </source>
</evidence>
<dbReference type="CDD" id="cd01392">
    <property type="entry name" value="HTH_LacI"/>
    <property type="match status" value="1"/>
</dbReference>
<evidence type="ECO:0000256" key="1">
    <source>
        <dbReference type="ARBA" id="ARBA00023015"/>
    </source>
</evidence>
<dbReference type="PANTHER" id="PTHR30146">
    <property type="entry name" value="LACI-RELATED TRANSCRIPTIONAL REPRESSOR"/>
    <property type="match status" value="1"/>
</dbReference>
<dbReference type="InterPro" id="IPR010982">
    <property type="entry name" value="Lambda_DNA-bd_dom_sf"/>
</dbReference>
<evidence type="ECO:0000313" key="5">
    <source>
        <dbReference type="EMBL" id="EKC66699.1"/>
    </source>
</evidence>
<dbReference type="GO" id="GO:0003700">
    <property type="term" value="F:DNA-binding transcription factor activity"/>
    <property type="evidence" value="ECO:0007669"/>
    <property type="project" value="TreeGrafter"/>
</dbReference>
<feature type="domain" description="HTH lacI-type" evidence="4">
    <location>
        <begin position="19"/>
        <end position="67"/>
    </location>
</feature>
<sequence length="87" mass="9645">MPRRKQTEGEKKIDISQMAEDLGVSKTTVSRALSGNGRVSEATRARVVQYAKEKNYVPNMLARGLVTQQSYNISLVFSRQFGNLAAP</sequence>
<proteinExistence type="predicted"/>
<reference evidence="5" key="1">
    <citation type="journal article" date="2013" name="Environ. Microbiol.">
        <title>Microbiota from the distal guts of lean and obese adolescents exhibit partial functional redundancy besides clear differences in community structure.</title>
        <authorList>
            <person name="Ferrer M."/>
            <person name="Ruiz A."/>
            <person name="Lanza F."/>
            <person name="Haange S.B."/>
            <person name="Oberbach A."/>
            <person name="Till H."/>
            <person name="Bargiela R."/>
            <person name="Campoy C."/>
            <person name="Segura M.T."/>
            <person name="Richter M."/>
            <person name="von Bergen M."/>
            <person name="Seifert J."/>
            <person name="Suarez A."/>
        </authorList>
    </citation>
    <scope>NUCLEOTIDE SEQUENCE</scope>
</reference>
<dbReference type="PANTHER" id="PTHR30146:SF148">
    <property type="entry name" value="HTH-TYPE TRANSCRIPTIONAL REPRESSOR PURR-RELATED"/>
    <property type="match status" value="1"/>
</dbReference>
<protein>
    <submittedName>
        <fullName evidence="5">Protein containing Bacterial regulatory protein, LacI domain protein</fullName>
    </submittedName>
</protein>
<keyword evidence="1" id="KW-0805">Transcription regulation</keyword>
<dbReference type="Gene3D" id="1.10.260.40">
    <property type="entry name" value="lambda repressor-like DNA-binding domains"/>
    <property type="match status" value="1"/>
</dbReference>
<dbReference type="InterPro" id="IPR000843">
    <property type="entry name" value="HTH_LacI"/>
</dbReference>
<dbReference type="SMART" id="SM00354">
    <property type="entry name" value="HTH_LACI"/>
    <property type="match status" value="1"/>
</dbReference>
<comment type="caution">
    <text evidence="5">The sequence shown here is derived from an EMBL/GenBank/DDBJ whole genome shotgun (WGS) entry which is preliminary data.</text>
</comment>
<evidence type="ECO:0000256" key="3">
    <source>
        <dbReference type="ARBA" id="ARBA00023163"/>
    </source>
</evidence>
<organism evidence="5">
    <name type="scientific">human gut metagenome</name>
    <dbReference type="NCBI Taxonomy" id="408170"/>
    <lineage>
        <taxon>unclassified sequences</taxon>
        <taxon>metagenomes</taxon>
        <taxon>organismal metagenomes</taxon>
    </lineage>
</organism>